<dbReference type="GO" id="GO:0050660">
    <property type="term" value="F:flavin adenine dinucleotide binding"/>
    <property type="evidence" value="ECO:0007669"/>
    <property type="project" value="InterPro"/>
</dbReference>
<protein>
    <submittedName>
        <fullName evidence="6">Sarcosine oxidase</fullName>
    </submittedName>
</protein>
<organism evidence="6 7">
    <name type="scientific">Ruania alba</name>
    <dbReference type="NCBI Taxonomy" id="648782"/>
    <lineage>
        <taxon>Bacteria</taxon>
        <taxon>Bacillati</taxon>
        <taxon>Actinomycetota</taxon>
        <taxon>Actinomycetes</taxon>
        <taxon>Micrococcales</taxon>
        <taxon>Ruaniaceae</taxon>
        <taxon>Ruania</taxon>
    </lineage>
</organism>
<evidence type="ECO:0000256" key="4">
    <source>
        <dbReference type="ARBA" id="ARBA00023002"/>
    </source>
</evidence>
<dbReference type="InterPro" id="IPR036188">
    <property type="entry name" value="FAD/NAD-bd_sf"/>
</dbReference>
<reference evidence="7" key="1">
    <citation type="submission" date="2016-10" db="EMBL/GenBank/DDBJ databases">
        <authorList>
            <person name="Varghese N."/>
            <person name="Submissions S."/>
        </authorList>
    </citation>
    <scope>NUCLEOTIDE SEQUENCE [LARGE SCALE GENOMIC DNA]</scope>
    <source>
        <strain evidence="7">DSM 21368</strain>
    </source>
</reference>
<dbReference type="AlphaFoldDB" id="A0A1H5KPM7"/>
<dbReference type="SUPFAM" id="SSF54373">
    <property type="entry name" value="FAD-linked reductases, C-terminal domain"/>
    <property type="match status" value="1"/>
</dbReference>
<dbReference type="STRING" id="648782.SAMN04488554_2378"/>
<evidence type="ECO:0000313" key="6">
    <source>
        <dbReference type="EMBL" id="SEE66713.1"/>
    </source>
</evidence>
<evidence type="ECO:0000256" key="1">
    <source>
        <dbReference type="ARBA" id="ARBA00001974"/>
    </source>
</evidence>
<dbReference type="RefSeq" id="WP_089773344.1">
    <property type="nucleotide sequence ID" value="NZ_FNTX01000002.1"/>
</dbReference>
<name>A0A1H5KPM7_9MICO</name>
<dbReference type="SUPFAM" id="SSF51905">
    <property type="entry name" value="FAD/NAD(P)-binding domain"/>
    <property type="match status" value="1"/>
</dbReference>
<keyword evidence="2" id="KW-0285">Flavoprotein</keyword>
<dbReference type="Gene3D" id="3.50.50.60">
    <property type="entry name" value="FAD/NAD(P)-binding domain"/>
    <property type="match status" value="1"/>
</dbReference>
<gene>
    <name evidence="6" type="ORF">SAMN04488554_2378</name>
</gene>
<dbReference type="PANTHER" id="PTHR10961">
    <property type="entry name" value="PEROXISOMAL SARCOSINE OXIDASE"/>
    <property type="match status" value="1"/>
</dbReference>
<dbReference type="InterPro" id="IPR045170">
    <property type="entry name" value="MTOX"/>
</dbReference>
<sequence>MTSLDAPLAVLGLGAAGSSALWRAAARGVDVVGFEQHTPGHPHGSSHGHSRLFRTALVEGPQYVGLARHAQRLWRELEQASGSELLTLCGGVFLGPENGRLLPPILETIQAHDLPHERLTTTQIRSTYPQHTIDEGTIGVLDPGTGVVRAEAGIQAAVRAAVGLGAQVRTGERILAVEPGEHGVEVRSTGPDGERTWQFGRVIIAAGAWTPALLPELTVPMQPRRTLLTWFGTPDADRFGPDRFGVFLHEADGYLAWGAPALEGHGVKVGLHDLPVPDVADPSGNPLEVDPAEWAEVARWVARRLPELDAQDVRAEGCMYTGTPDEAFSIGIPAAYPGVVLAAACSGHGFKHATAVGDVAAALALDEEPPVDLAPFSPDRFG</sequence>
<dbReference type="GO" id="GO:0008115">
    <property type="term" value="F:sarcosine oxidase activity"/>
    <property type="evidence" value="ECO:0007669"/>
    <property type="project" value="TreeGrafter"/>
</dbReference>
<dbReference type="NCBIfam" id="NF008425">
    <property type="entry name" value="PRK11259.1"/>
    <property type="match status" value="1"/>
</dbReference>
<evidence type="ECO:0000259" key="5">
    <source>
        <dbReference type="Pfam" id="PF01266"/>
    </source>
</evidence>
<dbReference type="PANTHER" id="PTHR10961:SF7">
    <property type="entry name" value="FAD DEPENDENT OXIDOREDUCTASE DOMAIN-CONTAINING PROTEIN"/>
    <property type="match status" value="1"/>
</dbReference>
<proteinExistence type="predicted"/>
<dbReference type="Pfam" id="PF01266">
    <property type="entry name" value="DAO"/>
    <property type="match status" value="1"/>
</dbReference>
<dbReference type="Gene3D" id="3.30.9.10">
    <property type="entry name" value="D-Amino Acid Oxidase, subunit A, domain 2"/>
    <property type="match status" value="1"/>
</dbReference>
<keyword evidence="4" id="KW-0560">Oxidoreductase</keyword>
<dbReference type="EMBL" id="FNTX01000002">
    <property type="protein sequence ID" value="SEE66713.1"/>
    <property type="molecule type" value="Genomic_DNA"/>
</dbReference>
<dbReference type="OrthoDB" id="9801699at2"/>
<evidence type="ECO:0000256" key="3">
    <source>
        <dbReference type="ARBA" id="ARBA00022827"/>
    </source>
</evidence>
<accession>A0A1H5KPM7</accession>
<keyword evidence="7" id="KW-1185">Reference proteome</keyword>
<feature type="domain" description="FAD dependent oxidoreductase" evidence="5">
    <location>
        <begin position="9"/>
        <end position="363"/>
    </location>
</feature>
<keyword evidence="3" id="KW-0274">FAD</keyword>
<evidence type="ECO:0000256" key="2">
    <source>
        <dbReference type="ARBA" id="ARBA00022630"/>
    </source>
</evidence>
<dbReference type="InterPro" id="IPR006076">
    <property type="entry name" value="FAD-dep_OxRdtase"/>
</dbReference>
<comment type="cofactor">
    <cofactor evidence="1">
        <name>FAD</name>
        <dbReference type="ChEBI" id="CHEBI:57692"/>
    </cofactor>
</comment>
<dbReference type="Proteomes" id="UP000199220">
    <property type="component" value="Unassembled WGS sequence"/>
</dbReference>
<evidence type="ECO:0000313" key="7">
    <source>
        <dbReference type="Proteomes" id="UP000199220"/>
    </source>
</evidence>